<reference evidence="5" key="1">
    <citation type="submission" date="2020-09" db="EMBL/GenBank/DDBJ databases">
        <title>Hoyosella lacisalsi sp. nov., a halotolerant actinobacterium isolated from soil of Lake Gudzhirganskoe.</title>
        <authorList>
            <person name="Yang Q."/>
            <person name="Guo P.Y."/>
            <person name="Liu S.W."/>
            <person name="Li F.N."/>
            <person name="Sun C.H."/>
        </authorList>
    </citation>
    <scope>NUCLEOTIDE SEQUENCE</scope>
    <source>
        <strain evidence="5">G463</strain>
    </source>
</reference>
<evidence type="ECO:0000256" key="1">
    <source>
        <dbReference type="ARBA" id="ARBA00010062"/>
    </source>
</evidence>
<dbReference type="PANTHER" id="PTHR47235">
    <property type="entry name" value="BLR6548 PROTEIN"/>
    <property type="match status" value="1"/>
</dbReference>
<organism evidence="5 6">
    <name type="scientific">Lolliginicoccus lacisalsi</name>
    <dbReference type="NCBI Taxonomy" id="2742202"/>
    <lineage>
        <taxon>Bacteria</taxon>
        <taxon>Bacillati</taxon>
        <taxon>Actinomycetota</taxon>
        <taxon>Actinomycetes</taxon>
        <taxon>Mycobacteriales</taxon>
        <taxon>Hoyosellaceae</taxon>
        <taxon>Lolliginicoccus</taxon>
    </lineage>
</organism>
<dbReference type="PANTHER" id="PTHR47235:SF1">
    <property type="entry name" value="BLR6548 PROTEIN"/>
    <property type="match status" value="1"/>
</dbReference>
<accession>A0A927JE00</accession>
<feature type="domain" description="Leucine-binding protein" evidence="4">
    <location>
        <begin position="53"/>
        <end position="382"/>
    </location>
</feature>
<dbReference type="PROSITE" id="PS51257">
    <property type="entry name" value="PROKAR_LIPOPROTEIN"/>
    <property type="match status" value="1"/>
</dbReference>
<proteinExistence type="inferred from homology"/>
<dbReference type="Pfam" id="PF13458">
    <property type="entry name" value="Peripla_BP_6"/>
    <property type="match status" value="1"/>
</dbReference>
<comment type="similarity">
    <text evidence="1">Belongs to the leucine-binding protein family.</text>
</comment>
<evidence type="ECO:0000313" key="5">
    <source>
        <dbReference type="EMBL" id="MBD8507075.1"/>
    </source>
</evidence>
<evidence type="ECO:0000256" key="2">
    <source>
        <dbReference type="ARBA" id="ARBA00022729"/>
    </source>
</evidence>
<dbReference type="AlphaFoldDB" id="A0A927JE00"/>
<name>A0A927JE00_9ACTN</name>
<keyword evidence="6" id="KW-1185">Reference proteome</keyword>
<evidence type="ECO:0000313" key="6">
    <source>
        <dbReference type="Proteomes" id="UP000642993"/>
    </source>
</evidence>
<dbReference type="SUPFAM" id="SSF53822">
    <property type="entry name" value="Periplasmic binding protein-like I"/>
    <property type="match status" value="1"/>
</dbReference>
<dbReference type="InterPro" id="IPR028082">
    <property type="entry name" value="Peripla_BP_I"/>
</dbReference>
<dbReference type="EMBL" id="JACYWE010000006">
    <property type="protein sequence ID" value="MBD8507075.1"/>
    <property type="molecule type" value="Genomic_DNA"/>
</dbReference>
<feature type="chain" id="PRO_5039241032" evidence="3">
    <location>
        <begin position="24"/>
        <end position="429"/>
    </location>
</feature>
<dbReference type="InterPro" id="IPR028081">
    <property type="entry name" value="Leu-bd"/>
</dbReference>
<evidence type="ECO:0000256" key="3">
    <source>
        <dbReference type="SAM" id="SignalP"/>
    </source>
</evidence>
<gene>
    <name evidence="5" type="ORF">HT102_11305</name>
</gene>
<sequence>MISKRLIAGPAITLLAATAACTAVDGSDDDTASGAGITSEACPNAVNPDNGCIYLGVLSDLEGGPFAALGTPIHEGQLAFWQRVNEQGGIAGHDIDLSTYTRNTAYSVDRHATEYQDIEPHILALAMSLGTPQTESVLPNMDAADIVAVPGSWWSGLHFNDTDQGLILESGYSYCTESVIGLDWYSEEHGAPSTLVTVGYPGDYGSDAATGARRWAEENDVEVLAEINTAPNAMVQDQAGPIEQILTLAPDVVVLATAPAEAAEIVATTVARGYGGRFMGSVPTWNPGLLQTAAIQALTARYNQTSPWQNWDGQSAGMDAIRDSLGGNLPTNQGYVFGWVWSYALKELLEKAAAEDDLSRSGLRDAIDGLEVSYEGILPDRTFGDPPALEDLTAVITVPDANVELGTRTVAEAVTATTSIDYGAACVTP</sequence>
<dbReference type="Gene3D" id="3.40.50.2300">
    <property type="match status" value="2"/>
</dbReference>
<dbReference type="Proteomes" id="UP000642993">
    <property type="component" value="Unassembled WGS sequence"/>
</dbReference>
<dbReference type="RefSeq" id="WP_192039528.1">
    <property type="nucleotide sequence ID" value="NZ_JACYWE010000006.1"/>
</dbReference>
<comment type="caution">
    <text evidence="5">The sequence shown here is derived from an EMBL/GenBank/DDBJ whole genome shotgun (WGS) entry which is preliminary data.</text>
</comment>
<evidence type="ECO:0000259" key="4">
    <source>
        <dbReference type="Pfam" id="PF13458"/>
    </source>
</evidence>
<feature type="signal peptide" evidence="3">
    <location>
        <begin position="1"/>
        <end position="23"/>
    </location>
</feature>
<keyword evidence="2 3" id="KW-0732">Signal</keyword>
<protein>
    <submittedName>
        <fullName evidence="5">ABC transporter substrate-binding protein</fullName>
    </submittedName>
</protein>